<sequence length="66" mass="6961">MAVANQDFQGPVSSPPPSPPPRVAPSDTTRIDTTQRVSAIDGSGAGCHNQFGGNQRRKRLDSGGWK</sequence>
<gene>
    <name evidence="2" type="primary">P0017G10.20</name>
</gene>
<dbReference type="AlphaFoldDB" id="Q5Z7P0"/>
<evidence type="ECO:0000313" key="2">
    <source>
        <dbReference type="EMBL" id="BAD61816.1"/>
    </source>
</evidence>
<protein>
    <submittedName>
        <fullName evidence="2">Uncharacterized protein</fullName>
    </submittedName>
</protein>
<feature type="compositionally biased region" description="Polar residues" evidence="1">
    <location>
        <begin position="27"/>
        <end position="37"/>
    </location>
</feature>
<reference evidence="3" key="1">
    <citation type="journal article" date="2005" name="Nature">
        <title>The map-based sequence of the rice genome.</title>
        <authorList>
            <consortium name="International rice genome sequencing project (IRGSP)"/>
            <person name="Matsumoto T."/>
            <person name="Wu J."/>
            <person name="Kanamori H."/>
            <person name="Katayose Y."/>
            <person name="Fujisawa M."/>
            <person name="Namiki N."/>
            <person name="Mizuno H."/>
            <person name="Yamamoto K."/>
            <person name="Antonio B.A."/>
            <person name="Baba T."/>
            <person name="Sakata K."/>
            <person name="Nagamura Y."/>
            <person name="Aoki H."/>
            <person name="Arikawa K."/>
            <person name="Arita K."/>
            <person name="Bito T."/>
            <person name="Chiden Y."/>
            <person name="Fujitsuka N."/>
            <person name="Fukunaka R."/>
            <person name="Hamada M."/>
            <person name="Harada C."/>
            <person name="Hayashi A."/>
            <person name="Hijishita S."/>
            <person name="Honda M."/>
            <person name="Hosokawa S."/>
            <person name="Ichikawa Y."/>
            <person name="Idonuma A."/>
            <person name="Iijima M."/>
            <person name="Ikeda M."/>
            <person name="Ikeno M."/>
            <person name="Ito K."/>
            <person name="Ito S."/>
            <person name="Ito T."/>
            <person name="Ito Y."/>
            <person name="Ito Y."/>
            <person name="Iwabuchi A."/>
            <person name="Kamiya K."/>
            <person name="Karasawa W."/>
            <person name="Kurita K."/>
            <person name="Katagiri S."/>
            <person name="Kikuta A."/>
            <person name="Kobayashi H."/>
            <person name="Kobayashi N."/>
            <person name="Machita K."/>
            <person name="Maehara T."/>
            <person name="Masukawa M."/>
            <person name="Mizubayashi T."/>
            <person name="Mukai Y."/>
            <person name="Nagasaki H."/>
            <person name="Nagata Y."/>
            <person name="Naito S."/>
            <person name="Nakashima M."/>
            <person name="Nakama Y."/>
            <person name="Nakamichi Y."/>
            <person name="Nakamura M."/>
            <person name="Meguro A."/>
            <person name="Negishi M."/>
            <person name="Ohta I."/>
            <person name="Ohta T."/>
            <person name="Okamoto M."/>
            <person name="Ono N."/>
            <person name="Saji S."/>
            <person name="Sakaguchi M."/>
            <person name="Sakai K."/>
            <person name="Shibata M."/>
            <person name="Shimokawa T."/>
            <person name="Song J."/>
            <person name="Takazaki Y."/>
            <person name="Terasawa K."/>
            <person name="Tsugane M."/>
            <person name="Tsuji K."/>
            <person name="Ueda S."/>
            <person name="Waki K."/>
            <person name="Yamagata H."/>
            <person name="Yamamoto M."/>
            <person name="Yamamoto S."/>
            <person name="Yamane H."/>
            <person name="Yoshiki S."/>
            <person name="Yoshihara R."/>
            <person name="Yukawa K."/>
            <person name="Zhong H."/>
            <person name="Yano M."/>
            <person name="Yuan Q."/>
            <person name="Ouyang S."/>
            <person name="Liu J."/>
            <person name="Jones K.M."/>
            <person name="Gansberger K."/>
            <person name="Moffat K."/>
            <person name="Hill J."/>
            <person name="Bera J."/>
            <person name="Fadrosh D."/>
            <person name="Jin S."/>
            <person name="Johri S."/>
            <person name="Kim M."/>
            <person name="Overton L."/>
            <person name="Reardon M."/>
            <person name="Tsitrin T."/>
            <person name="Vuong H."/>
            <person name="Weaver B."/>
            <person name="Ciecko A."/>
            <person name="Tallon L."/>
            <person name="Jackson J."/>
            <person name="Pai G."/>
            <person name="Aken S.V."/>
            <person name="Utterback T."/>
            <person name="Reidmuller S."/>
            <person name="Feldblyum T."/>
            <person name="Hsiao J."/>
            <person name="Zismann V."/>
            <person name="Iobst S."/>
            <person name="de Vazeille A.R."/>
            <person name="Buell C.R."/>
            <person name="Ying K."/>
            <person name="Li Y."/>
            <person name="Lu T."/>
            <person name="Huang Y."/>
            <person name="Zhao Q."/>
            <person name="Feng Q."/>
            <person name="Zhang L."/>
            <person name="Zhu J."/>
            <person name="Weng Q."/>
            <person name="Mu J."/>
            <person name="Lu Y."/>
            <person name="Fan D."/>
            <person name="Liu Y."/>
            <person name="Guan J."/>
            <person name="Zhang Y."/>
            <person name="Yu S."/>
            <person name="Liu X."/>
            <person name="Zhang Y."/>
            <person name="Hong G."/>
            <person name="Han B."/>
            <person name="Choisne N."/>
            <person name="Demange N."/>
            <person name="Orjeda G."/>
            <person name="Samain S."/>
            <person name="Cattolico L."/>
            <person name="Pelletier E."/>
            <person name="Couloux A."/>
            <person name="Segurens B."/>
            <person name="Wincker P."/>
            <person name="D'Hont A."/>
            <person name="Scarpelli C."/>
            <person name="Weissenbach J."/>
            <person name="Salanoubat M."/>
            <person name="Quetier F."/>
            <person name="Yu Y."/>
            <person name="Kim H.R."/>
            <person name="Rambo T."/>
            <person name="Currie J."/>
            <person name="Collura K."/>
            <person name="Luo M."/>
            <person name="Yang T."/>
            <person name="Ammiraju J.S.S."/>
            <person name="Engler F."/>
            <person name="Soderlund C."/>
            <person name="Wing R.A."/>
            <person name="Palmer L.E."/>
            <person name="de la Bastide M."/>
            <person name="Spiegel L."/>
            <person name="Nascimento L."/>
            <person name="Zutavern T."/>
            <person name="O'Shaughnessy A."/>
            <person name="Dike S."/>
            <person name="Dedhia N."/>
            <person name="Preston R."/>
            <person name="Balija V."/>
            <person name="McCombie W.R."/>
            <person name="Chow T."/>
            <person name="Chen H."/>
            <person name="Chung M."/>
            <person name="Chen C."/>
            <person name="Shaw J."/>
            <person name="Wu H."/>
            <person name="Hsiao K."/>
            <person name="Chao Y."/>
            <person name="Chu M."/>
            <person name="Cheng C."/>
            <person name="Hour A."/>
            <person name="Lee P."/>
            <person name="Lin S."/>
            <person name="Lin Y."/>
            <person name="Liou J."/>
            <person name="Liu S."/>
            <person name="Hsing Y."/>
            <person name="Raghuvanshi S."/>
            <person name="Mohanty A."/>
            <person name="Bharti A.K."/>
            <person name="Gaur A."/>
            <person name="Gupta V."/>
            <person name="Kumar D."/>
            <person name="Ravi V."/>
            <person name="Vij S."/>
            <person name="Kapur A."/>
            <person name="Khurana P."/>
            <person name="Khurana P."/>
            <person name="Khurana J.P."/>
            <person name="Tyagi A.K."/>
            <person name="Gaikwad K."/>
            <person name="Singh A."/>
            <person name="Dalal V."/>
            <person name="Srivastava S."/>
            <person name="Dixit A."/>
            <person name="Pal A.K."/>
            <person name="Ghazi I.A."/>
            <person name="Yadav M."/>
            <person name="Pandit A."/>
            <person name="Bhargava A."/>
            <person name="Sureshbabu K."/>
            <person name="Batra K."/>
            <person name="Sharma T.R."/>
            <person name="Mohapatra T."/>
            <person name="Singh N.K."/>
            <person name="Messing J."/>
            <person name="Nelson A.B."/>
            <person name="Fuks G."/>
            <person name="Kavchok S."/>
            <person name="Keizer G."/>
            <person name="Linton E."/>
            <person name="Llaca V."/>
            <person name="Song R."/>
            <person name="Tanyolac B."/>
            <person name="Young S."/>
            <person name="Ho-Il K."/>
            <person name="Hahn J.H."/>
            <person name="Sangsakoo G."/>
            <person name="Vanavichit A."/>
            <person name="de Mattos Luiz.A.T."/>
            <person name="Zimmer P.D."/>
            <person name="Malone G."/>
            <person name="Dellagostin O."/>
            <person name="de Oliveira A.C."/>
            <person name="Bevan M."/>
            <person name="Bancroft I."/>
            <person name="Minx P."/>
            <person name="Cordum H."/>
            <person name="Wilson R."/>
            <person name="Cheng Z."/>
            <person name="Jin W."/>
            <person name="Jiang J."/>
            <person name="Leong S.A."/>
            <person name="Iwama H."/>
            <person name="Gojobori T."/>
            <person name="Itoh T."/>
            <person name="Niimura Y."/>
            <person name="Fujii Y."/>
            <person name="Habara T."/>
            <person name="Sakai H."/>
            <person name="Sato Y."/>
            <person name="Wilson G."/>
            <person name="Kumar K."/>
            <person name="McCouch S."/>
            <person name="Juretic N."/>
            <person name="Hoen D."/>
            <person name="Wright S."/>
            <person name="Bruskiewich R."/>
            <person name="Bureau T."/>
            <person name="Miyao A."/>
            <person name="Hirochika H."/>
            <person name="Nishikawa T."/>
            <person name="Kadowaki K."/>
            <person name="Sugiura M."/>
            <person name="Burr B."/>
            <person name="Sasaki T."/>
        </authorList>
    </citation>
    <scope>NUCLEOTIDE SEQUENCE [LARGE SCALE GENOMIC DNA]</scope>
    <source>
        <strain evidence="3">cv. Nipponbare</strain>
    </source>
</reference>
<dbReference type="Proteomes" id="UP000000763">
    <property type="component" value="Chromosome 6"/>
</dbReference>
<proteinExistence type="predicted"/>
<name>Q5Z7P0_ORYSJ</name>
<evidence type="ECO:0000256" key="1">
    <source>
        <dbReference type="SAM" id="MobiDB-lite"/>
    </source>
</evidence>
<feature type="compositionally biased region" description="Pro residues" evidence="1">
    <location>
        <begin position="13"/>
        <end position="23"/>
    </location>
</feature>
<organism evidence="2 3">
    <name type="scientific">Oryza sativa subsp. japonica</name>
    <name type="common">Rice</name>
    <dbReference type="NCBI Taxonomy" id="39947"/>
    <lineage>
        <taxon>Eukaryota</taxon>
        <taxon>Viridiplantae</taxon>
        <taxon>Streptophyta</taxon>
        <taxon>Embryophyta</taxon>
        <taxon>Tracheophyta</taxon>
        <taxon>Spermatophyta</taxon>
        <taxon>Magnoliopsida</taxon>
        <taxon>Liliopsida</taxon>
        <taxon>Poales</taxon>
        <taxon>Poaceae</taxon>
        <taxon>BOP clade</taxon>
        <taxon>Oryzoideae</taxon>
        <taxon>Oryzeae</taxon>
        <taxon>Oryzinae</taxon>
        <taxon>Oryza</taxon>
        <taxon>Oryza sativa</taxon>
    </lineage>
</organism>
<reference evidence="3" key="2">
    <citation type="journal article" date="2008" name="Nucleic Acids Res.">
        <title>The rice annotation project database (RAP-DB): 2008 update.</title>
        <authorList>
            <consortium name="The rice annotation project (RAP)"/>
        </authorList>
    </citation>
    <scope>GENOME REANNOTATION</scope>
    <source>
        <strain evidence="3">cv. Nipponbare</strain>
    </source>
</reference>
<evidence type="ECO:0000313" key="3">
    <source>
        <dbReference type="Proteomes" id="UP000000763"/>
    </source>
</evidence>
<dbReference type="EMBL" id="AP004685">
    <property type="protein sequence ID" value="BAD61816.1"/>
    <property type="molecule type" value="Genomic_DNA"/>
</dbReference>
<feature type="region of interest" description="Disordered" evidence="1">
    <location>
        <begin position="1"/>
        <end position="66"/>
    </location>
</feature>
<accession>Q5Z7P0</accession>